<proteinExistence type="predicted"/>
<reference evidence="2" key="1">
    <citation type="submission" date="2023-03" db="EMBL/GenBank/DDBJ databases">
        <title>Massive genome expansion in bonnet fungi (Mycena s.s.) driven by repeated elements and novel gene families across ecological guilds.</title>
        <authorList>
            <consortium name="Lawrence Berkeley National Laboratory"/>
            <person name="Harder C.B."/>
            <person name="Miyauchi S."/>
            <person name="Viragh M."/>
            <person name="Kuo A."/>
            <person name="Thoen E."/>
            <person name="Andreopoulos B."/>
            <person name="Lu D."/>
            <person name="Skrede I."/>
            <person name="Drula E."/>
            <person name="Henrissat B."/>
            <person name="Morin E."/>
            <person name="Kohler A."/>
            <person name="Barry K."/>
            <person name="LaButti K."/>
            <person name="Morin E."/>
            <person name="Salamov A."/>
            <person name="Lipzen A."/>
            <person name="Mereny Z."/>
            <person name="Hegedus B."/>
            <person name="Baldrian P."/>
            <person name="Stursova M."/>
            <person name="Weitz H."/>
            <person name="Taylor A."/>
            <person name="Grigoriev I.V."/>
            <person name="Nagy L.G."/>
            <person name="Martin F."/>
            <person name="Kauserud H."/>
        </authorList>
    </citation>
    <scope>NUCLEOTIDE SEQUENCE</scope>
    <source>
        <strain evidence="2">CBHHK182m</strain>
    </source>
</reference>
<dbReference type="EMBL" id="JARKIB010000322">
    <property type="protein sequence ID" value="KAJ7714616.1"/>
    <property type="molecule type" value="Genomic_DNA"/>
</dbReference>
<keyword evidence="1" id="KW-0732">Signal</keyword>
<evidence type="ECO:0000313" key="3">
    <source>
        <dbReference type="Proteomes" id="UP001215598"/>
    </source>
</evidence>
<protein>
    <recommendedName>
        <fullName evidence="4">Secreted protein</fullName>
    </recommendedName>
</protein>
<keyword evidence="3" id="KW-1185">Reference proteome</keyword>
<sequence>MSRPNNGASLFVAISIFVAAFTSSDAESSEHSLDRLPSSSLPIPFLPPSFHPACPSVNVCATIHLSPAGDDLKKVRPPCTLPSFCSPAFPRLTCSAHLITALPALLTIPQA</sequence>
<feature type="signal peptide" evidence="1">
    <location>
        <begin position="1"/>
        <end position="26"/>
    </location>
</feature>
<evidence type="ECO:0000256" key="1">
    <source>
        <dbReference type="SAM" id="SignalP"/>
    </source>
</evidence>
<feature type="chain" id="PRO_5041970300" description="Secreted protein" evidence="1">
    <location>
        <begin position="27"/>
        <end position="111"/>
    </location>
</feature>
<accession>A0AAD7H7X4</accession>
<comment type="caution">
    <text evidence="2">The sequence shown here is derived from an EMBL/GenBank/DDBJ whole genome shotgun (WGS) entry which is preliminary data.</text>
</comment>
<gene>
    <name evidence="2" type="ORF">B0H16DRAFT_1899049</name>
</gene>
<dbReference type="AlphaFoldDB" id="A0AAD7H7X4"/>
<name>A0AAD7H7X4_9AGAR</name>
<organism evidence="2 3">
    <name type="scientific">Mycena metata</name>
    <dbReference type="NCBI Taxonomy" id="1033252"/>
    <lineage>
        <taxon>Eukaryota</taxon>
        <taxon>Fungi</taxon>
        <taxon>Dikarya</taxon>
        <taxon>Basidiomycota</taxon>
        <taxon>Agaricomycotina</taxon>
        <taxon>Agaricomycetes</taxon>
        <taxon>Agaricomycetidae</taxon>
        <taxon>Agaricales</taxon>
        <taxon>Marasmiineae</taxon>
        <taxon>Mycenaceae</taxon>
        <taxon>Mycena</taxon>
    </lineage>
</organism>
<evidence type="ECO:0000313" key="2">
    <source>
        <dbReference type="EMBL" id="KAJ7714616.1"/>
    </source>
</evidence>
<dbReference type="Proteomes" id="UP001215598">
    <property type="component" value="Unassembled WGS sequence"/>
</dbReference>
<feature type="non-terminal residue" evidence="2">
    <location>
        <position position="111"/>
    </location>
</feature>
<evidence type="ECO:0008006" key="4">
    <source>
        <dbReference type="Google" id="ProtNLM"/>
    </source>
</evidence>